<dbReference type="Proteomes" id="UP001163846">
    <property type="component" value="Unassembled WGS sequence"/>
</dbReference>
<protein>
    <submittedName>
        <fullName evidence="1">Uncharacterized protein</fullName>
    </submittedName>
</protein>
<evidence type="ECO:0000313" key="1">
    <source>
        <dbReference type="EMBL" id="KAJ3831385.1"/>
    </source>
</evidence>
<name>A0AA38NVN2_9AGAR</name>
<reference evidence="1" key="1">
    <citation type="submission" date="2022-08" db="EMBL/GenBank/DDBJ databases">
        <authorList>
            <consortium name="DOE Joint Genome Institute"/>
            <person name="Min B."/>
            <person name="Riley R."/>
            <person name="Sierra-Patev S."/>
            <person name="Naranjo-Ortiz M."/>
            <person name="Looney B."/>
            <person name="Konkel Z."/>
            <person name="Slot J.C."/>
            <person name="Sakamoto Y."/>
            <person name="Steenwyk J.L."/>
            <person name="Rokas A."/>
            <person name="Carro J."/>
            <person name="Camarero S."/>
            <person name="Ferreira P."/>
            <person name="Molpeceres G."/>
            <person name="Ruiz-Duenas F.J."/>
            <person name="Serrano A."/>
            <person name="Henrissat B."/>
            <person name="Drula E."/>
            <person name="Hughes K.W."/>
            <person name="Mata J.L."/>
            <person name="Ishikawa N.K."/>
            <person name="Vargas-Isla R."/>
            <person name="Ushijima S."/>
            <person name="Smith C.A."/>
            <person name="Ahrendt S."/>
            <person name="Andreopoulos W."/>
            <person name="He G."/>
            <person name="Labutti K."/>
            <person name="Lipzen A."/>
            <person name="Ng V."/>
            <person name="Sandor L."/>
            <person name="Barry K."/>
            <person name="Martinez A.T."/>
            <person name="Xiao Y."/>
            <person name="Gibbons J.G."/>
            <person name="Terashima K."/>
            <person name="Hibbett D.S."/>
            <person name="Grigoriev I.V."/>
        </authorList>
    </citation>
    <scope>NUCLEOTIDE SEQUENCE</scope>
    <source>
        <strain evidence="1">TFB9207</strain>
    </source>
</reference>
<proteinExistence type="predicted"/>
<organism evidence="1 2">
    <name type="scientific">Lentinula raphanica</name>
    <dbReference type="NCBI Taxonomy" id="153919"/>
    <lineage>
        <taxon>Eukaryota</taxon>
        <taxon>Fungi</taxon>
        <taxon>Dikarya</taxon>
        <taxon>Basidiomycota</taxon>
        <taxon>Agaricomycotina</taxon>
        <taxon>Agaricomycetes</taxon>
        <taxon>Agaricomycetidae</taxon>
        <taxon>Agaricales</taxon>
        <taxon>Marasmiineae</taxon>
        <taxon>Omphalotaceae</taxon>
        <taxon>Lentinula</taxon>
    </lineage>
</organism>
<comment type="caution">
    <text evidence="1">The sequence shown here is derived from an EMBL/GenBank/DDBJ whole genome shotgun (WGS) entry which is preliminary data.</text>
</comment>
<dbReference type="AlphaFoldDB" id="A0AA38NVN2"/>
<dbReference type="EMBL" id="MU807518">
    <property type="protein sequence ID" value="KAJ3831385.1"/>
    <property type="molecule type" value="Genomic_DNA"/>
</dbReference>
<sequence>MTQIGLWTSSTLALALSLLSHVSCFWFWFQWCNNDHQQFFGVQTFGVDLPA</sequence>
<accession>A0AA38NVN2</accession>
<keyword evidence="2" id="KW-1185">Reference proteome</keyword>
<gene>
    <name evidence="1" type="ORF">F5878DRAFT_729665</name>
</gene>
<evidence type="ECO:0000313" key="2">
    <source>
        <dbReference type="Proteomes" id="UP001163846"/>
    </source>
</evidence>